<evidence type="ECO:0000313" key="3">
    <source>
        <dbReference type="EMBL" id="MFC4531741.1"/>
    </source>
</evidence>
<evidence type="ECO:0000256" key="2">
    <source>
        <dbReference type="SAM" id="Phobius"/>
    </source>
</evidence>
<gene>
    <name evidence="3" type="ORF">ACFO60_13270</name>
</gene>
<protein>
    <submittedName>
        <fullName evidence="3">Uncharacterized protein</fullName>
    </submittedName>
</protein>
<keyword evidence="2" id="KW-1133">Transmembrane helix</keyword>
<keyword evidence="4" id="KW-1185">Reference proteome</keyword>
<dbReference type="RefSeq" id="WP_380840407.1">
    <property type="nucleotide sequence ID" value="NZ_JBHSFP010000007.1"/>
</dbReference>
<comment type="caution">
    <text evidence="3">The sequence shown here is derived from an EMBL/GenBank/DDBJ whole genome shotgun (WGS) entry which is preliminary data.</text>
</comment>
<accession>A0ABV9CFA5</accession>
<evidence type="ECO:0000256" key="1">
    <source>
        <dbReference type="SAM" id="MobiDB-lite"/>
    </source>
</evidence>
<feature type="transmembrane region" description="Helical" evidence="2">
    <location>
        <begin position="39"/>
        <end position="60"/>
    </location>
</feature>
<name>A0ABV9CFA5_9ACTN</name>
<sequence>MIDDDLREALRARASTYRTSPHAWIGVQRRLGTARRRRFAALAAASLSVAALAAGVPTVLSGTGSDRTPTTHATATAVPSDDREDAFERQTRESPPIGDTVTLANPADGRRMRLWFSRRPQERGLDQPAPPNPPTYVVLCWATQDGLRGGTLANCPIDADPRHSGEYAWHVGGTEEDWSRGETIISYGVARSQVGKVSAVAADGTRLPGVIYRPKGAPAAVWAVTYPARARVRAFEFGDTEGKVLGRKTLPEDLRFPTNAKLLKPALDLPGGLTARMYADGTAAWLRGGAMVAATEIMTPGETAAAEARIFTWYLMSGRWFGIASARTARVELIAGTKTIRTATRHDPWKRGLALFSAPCGSERDLYVKGYTIVGFDAGGKEIWRVKEPPHPPQWTGVPLSTPAR</sequence>
<keyword evidence="2" id="KW-0472">Membrane</keyword>
<feature type="compositionally biased region" description="Low complexity" evidence="1">
    <location>
        <begin position="68"/>
        <end position="77"/>
    </location>
</feature>
<dbReference type="Proteomes" id="UP001596004">
    <property type="component" value="Unassembled WGS sequence"/>
</dbReference>
<reference evidence="4" key="1">
    <citation type="journal article" date="2019" name="Int. J. Syst. Evol. Microbiol.">
        <title>The Global Catalogue of Microorganisms (GCM) 10K type strain sequencing project: providing services to taxonomists for standard genome sequencing and annotation.</title>
        <authorList>
            <consortium name="The Broad Institute Genomics Platform"/>
            <consortium name="The Broad Institute Genome Sequencing Center for Infectious Disease"/>
            <person name="Wu L."/>
            <person name="Ma J."/>
        </authorList>
    </citation>
    <scope>NUCLEOTIDE SEQUENCE [LARGE SCALE GENOMIC DNA]</scope>
    <source>
        <strain evidence="4">CGMCC 4.7132</strain>
    </source>
</reference>
<feature type="region of interest" description="Disordered" evidence="1">
    <location>
        <begin position="60"/>
        <end position="104"/>
    </location>
</feature>
<dbReference type="EMBL" id="JBHSFP010000007">
    <property type="protein sequence ID" value="MFC4531741.1"/>
    <property type="molecule type" value="Genomic_DNA"/>
</dbReference>
<organism evidence="3 4">
    <name type="scientific">Sphaerisporangium dianthi</name>
    <dbReference type="NCBI Taxonomy" id="1436120"/>
    <lineage>
        <taxon>Bacteria</taxon>
        <taxon>Bacillati</taxon>
        <taxon>Actinomycetota</taxon>
        <taxon>Actinomycetes</taxon>
        <taxon>Streptosporangiales</taxon>
        <taxon>Streptosporangiaceae</taxon>
        <taxon>Sphaerisporangium</taxon>
    </lineage>
</organism>
<evidence type="ECO:0000313" key="4">
    <source>
        <dbReference type="Proteomes" id="UP001596004"/>
    </source>
</evidence>
<keyword evidence="2" id="KW-0812">Transmembrane</keyword>
<proteinExistence type="predicted"/>